<dbReference type="SUPFAM" id="SSF53756">
    <property type="entry name" value="UDP-Glycosyltransferase/glycogen phosphorylase"/>
    <property type="match status" value="1"/>
</dbReference>
<proteinExistence type="predicted"/>
<dbReference type="AlphaFoldDB" id="A0A316R1W6"/>
<comment type="caution">
    <text evidence="1">The sequence shown here is derived from an EMBL/GenBank/DDBJ whole genome shotgun (WGS) entry which is preliminary data.</text>
</comment>
<name>A0A316R1W6_9BACT</name>
<organism evidence="1 2">
    <name type="scientific">Coprobacter fastidiosus</name>
    <dbReference type="NCBI Taxonomy" id="1099853"/>
    <lineage>
        <taxon>Bacteria</taxon>
        <taxon>Pseudomonadati</taxon>
        <taxon>Bacteroidota</taxon>
        <taxon>Bacteroidia</taxon>
        <taxon>Bacteroidales</taxon>
        <taxon>Barnesiellaceae</taxon>
        <taxon>Coprobacter</taxon>
    </lineage>
</organism>
<reference evidence="1 2" key="1">
    <citation type="journal article" date="2018" name="Nat. Biotechnol.">
        <title>A standardized bacterial taxonomy based on genome phylogeny substantially revises the tree of life.</title>
        <authorList>
            <person name="Parks D.H."/>
            <person name="Chuvochina M."/>
            <person name="Waite D.W."/>
            <person name="Rinke C."/>
            <person name="Skarshewski A."/>
            <person name="Chaumeil P.A."/>
            <person name="Hugenholtz P."/>
        </authorList>
    </citation>
    <scope>NUCLEOTIDE SEQUENCE [LARGE SCALE GENOMIC DNA]</scope>
    <source>
        <strain evidence="1">UBA11482</strain>
    </source>
</reference>
<accession>A0A316R1W6</accession>
<dbReference type="Gene3D" id="3.40.50.2000">
    <property type="entry name" value="Glycogen Phosphorylase B"/>
    <property type="match status" value="2"/>
</dbReference>
<dbReference type="GO" id="GO:0016740">
    <property type="term" value="F:transferase activity"/>
    <property type="evidence" value="ECO:0007669"/>
    <property type="project" value="UniProtKB-KW"/>
</dbReference>
<sequence length="367" mass="42891">MKILLLGEASNLHWTLSEGLRSLGHKVTVISNGSVWMNNNRDINLKRKSYSFPDTLRYAGSLIYHLKDLTGYDIVQINHPCFLDFKASTCYRIFRFLKKHNKKIFLGAFGTDHYWVKHCLDKKTFRYSDFYIGDSFNTYIPGNEKTIQEWMTGEKAEINKKMAEEANGISCCLYEYYISYYSEFKEKAKYLPLPINLQEHPLRNIPKYPEQVQFFIGIQKDRNELKGTDRMLNVLQKLARDYPDIVKIAKAVSVPYQEYKQMMYGSDILLDQLYSYTPGMNGLIAMAKGLVVIGGGEPEMYDLMGEQENRPIINVLPDEQDIYQKAESLIMHRESLEQLSLNSRHFVEKHHDHIKVAGEYLHFWESR</sequence>
<gene>
    <name evidence="1" type="ORF">DDY73_03605</name>
</gene>
<evidence type="ECO:0000313" key="2">
    <source>
        <dbReference type="Proteomes" id="UP000262954"/>
    </source>
</evidence>
<dbReference type="EMBL" id="DNWC01000051">
    <property type="protein sequence ID" value="HBJ08067.1"/>
    <property type="molecule type" value="Genomic_DNA"/>
</dbReference>
<protein>
    <submittedName>
        <fullName evidence="1">Glycosyltransferase family 1 protein</fullName>
    </submittedName>
</protein>
<dbReference type="Proteomes" id="UP000262954">
    <property type="component" value="Unassembled WGS sequence"/>
</dbReference>
<evidence type="ECO:0000313" key="1">
    <source>
        <dbReference type="EMBL" id="HBJ08067.1"/>
    </source>
</evidence>
<dbReference type="RefSeq" id="WP_009317942.1">
    <property type="nucleotide sequence ID" value="NZ_CABKQP010000003.1"/>
</dbReference>
<keyword evidence="1" id="KW-0808">Transferase</keyword>